<dbReference type="Proteomes" id="UP000219636">
    <property type="component" value="Unassembled WGS sequence"/>
</dbReference>
<protein>
    <submittedName>
        <fullName evidence="2">Putative zinc ribbon protein</fullName>
    </submittedName>
</protein>
<evidence type="ECO:0000313" key="2">
    <source>
        <dbReference type="EMBL" id="SOC13470.1"/>
    </source>
</evidence>
<keyword evidence="3" id="KW-1185">Reference proteome</keyword>
<organism evidence="2 3">
    <name type="scientific">Ureibacillus xyleni</name>
    <dbReference type="NCBI Taxonomy" id="614648"/>
    <lineage>
        <taxon>Bacteria</taxon>
        <taxon>Bacillati</taxon>
        <taxon>Bacillota</taxon>
        <taxon>Bacilli</taxon>
        <taxon>Bacillales</taxon>
        <taxon>Caryophanaceae</taxon>
        <taxon>Ureibacillus</taxon>
    </lineage>
</organism>
<reference evidence="3" key="1">
    <citation type="submission" date="2017-08" db="EMBL/GenBank/DDBJ databases">
        <authorList>
            <person name="Varghese N."/>
            <person name="Submissions S."/>
        </authorList>
    </citation>
    <scope>NUCLEOTIDE SEQUENCE [LARGE SCALE GENOMIC DNA]</scope>
    <source>
        <strain evidence="3">JC22</strain>
    </source>
</reference>
<name>A0A285SY54_9BACL</name>
<dbReference type="InterPro" id="IPR025487">
    <property type="entry name" value="DUF4379"/>
</dbReference>
<dbReference type="OrthoDB" id="583824at2"/>
<proteinExistence type="predicted"/>
<gene>
    <name evidence="2" type="ORF">SAMN05880501_107196</name>
</gene>
<evidence type="ECO:0000313" key="3">
    <source>
        <dbReference type="Proteomes" id="UP000219636"/>
    </source>
</evidence>
<dbReference type="EMBL" id="OBMQ01000007">
    <property type="protein sequence ID" value="SOC13470.1"/>
    <property type="molecule type" value="Genomic_DNA"/>
</dbReference>
<sequence length="455" mass="52933">MKTNYKDIMLQMWDGQKNKQLLNLEFSDITTKDTETLAYWICTFKGRGHSFIKTPKKVYQAIYNGSPVCTVCKELPYERSIEYNAPHQVKKYWDYKKNAEMNIYPQYTPAKSNEMIFVICEEHSWEDMQRCADLADHDSCPFCNGKGATPKYNLQTEFPEIAETLHPDFDSTLILPYSSKLYPWWCDECQEFYDKPVSSRTEQNQGCPNHVVTSTTEQLLTMVLNELIGGFTKYKLDSIRWISNGLAVEIDIYNKIYGIAIEYDGIQHGKKKRKLSDQKKNKMLADCPEVTTFIRIRDENLPKLIYYKNQYEIVCKSHEYSYSFIVPAVQKILIILNHVFHLSLLPISDKSLYSLIRKCLPKIVRSNISNKANTIEAKAPGLLRYIAESQNHLTCGSHEILDNISCPHCRKKYPPKIVKNFIKSKGLCPKCLHFVKDITDPNSPLERWHPKFNRL</sequence>
<feature type="domain" description="Treble clef zinc finger" evidence="1">
    <location>
        <begin position="168"/>
        <end position="208"/>
    </location>
</feature>
<dbReference type="Gene3D" id="3.40.960.10">
    <property type="entry name" value="VSR Endonuclease"/>
    <property type="match status" value="1"/>
</dbReference>
<accession>A0A285SY54</accession>
<dbReference type="Pfam" id="PF14311">
    <property type="entry name" value="DUF4379"/>
    <property type="match status" value="1"/>
</dbReference>
<evidence type="ECO:0000259" key="1">
    <source>
        <dbReference type="Pfam" id="PF14311"/>
    </source>
</evidence>
<dbReference type="AlphaFoldDB" id="A0A285SY54"/>
<dbReference type="RefSeq" id="WP_097073920.1">
    <property type="nucleotide sequence ID" value="NZ_OBMQ01000007.1"/>
</dbReference>